<protein>
    <submittedName>
        <fullName evidence="2">SDR family oxidoreductase</fullName>
    </submittedName>
</protein>
<name>A0A7H9ANP6_9FLAO</name>
<dbReference type="AlphaFoldDB" id="A0A7H9ANP6"/>
<reference evidence="2 3" key="1">
    <citation type="journal article" date="2006" name="Int. J. Syst. Evol. Microbiol.">
        <title>Costertonia aggregata gen. nov., sp. nov., a mesophilic marine bacterium of the family Flavobacteriaceae, isolated from a mature biofilm.</title>
        <authorList>
            <person name="Kwon K.K."/>
            <person name="Lee Y.K."/>
            <person name="Lee H.K."/>
        </authorList>
    </citation>
    <scope>NUCLEOTIDE SEQUENCE [LARGE SCALE GENOMIC DNA]</scope>
    <source>
        <strain evidence="2 3">KCCM 42265</strain>
    </source>
</reference>
<organism evidence="2 3">
    <name type="scientific">Costertonia aggregata</name>
    <dbReference type="NCBI Taxonomy" id="343403"/>
    <lineage>
        <taxon>Bacteria</taxon>
        <taxon>Pseudomonadati</taxon>
        <taxon>Bacteroidota</taxon>
        <taxon>Flavobacteriia</taxon>
        <taxon>Flavobacteriales</taxon>
        <taxon>Flavobacteriaceae</taxon>
        <taxon>Costertonia</taxon>
    </lineage>
</organism>
<accession>A0A7H9ANP6</accession>
<dbReference type="InterPro" id="IPR002347">
    <property type="entry name" value="SDR_fam"/>
</dbReference>
<evidence type="ECO:0000313" key="2">
    <source>
        <dbReference type="EMBL" id="QLG45057.1"/>
    </source>
</evidence>
<evidence type="ECO:0000256" key="1">
    <source>
        <dbReference type="ARBA" id="ARBA00006484"/>
    </source>
</evidence>
<keyword evidence="3" id="KW-1185">Reference proteome</keyword>
<sequence length="257" mass="27726">MNLYLENKLFLVGGATSGLGKAILEQLISEGAKVIAIARTQEKLEALQRTDSAIEIVVGDLSQQAFLDKVLQKIGNRILTGAVINSGGPPAMPVMETTLSDWDEAYKTVVRWKIALTQALLPKMIDSGYGRLLYIESVSTKQPVENLVLSNAMRLAVTGYVKTLSQEIGGSGVTLNILGPGYHATQRMENLFAKNSELKGIPEKEIRKTFSDQTAVKQIGKPEDFASLAVWLLSPLSSYITGQTLTVDGGLVKGTMG</sequence>
<dbReference type="Pfam" id="PF13561">
    <property type="entry name" value="adh_short_C2"/>
    <property type="match status" value="1"/>
</dbReference>
<dbReference type="KEGG" id="cagg:HYG79_06735"/>
<dbReference type="RefSeq" id="WP_179241347.1">
    <property type="nucleotide sequence ID" value="NZ_CP058595.1"/>
</dbReference>
<dbReference type="PANTHER" id="PTHR42879:SF6">
    <property type="entry name" value="NADPH-DEPENDENT REDUCTASE BACG"/>
    <property type="match status" value="1"/>
</dbReference>
<dbReference type="PRINTS" id="PR00081">
    <property type="entry name" value="GDHRDH"/>
</dbReference>
<dbReference type="InterPro" id="IPR036291">
    <property type="entry name" value="NAD(P)-bd_dom_sf"/>
</dbReference>
<evidence type="ECO:0000313" key="3">
    <source>
        <dbReference type="Proteomes" id="UP000509302"/>
    </source>
</evidence>
<dbReference type="Gene3D" id="3.40.50.720">
    <property type="entry name" value="NAD(P)-binding Rossmann-like Domain"/>
    <property type="match status" value="1"/>
</dbReference>
<dbReference type="Proteomes" id="UP000509302">
    <property type="component" value="Chromosome"/>
</dbReference>
<gene>
    <name evidence="2" type="ORF">HYG79_06735</name>
</gene>
<dbReference type="PANTHER" id="PTHR42879">
    <property type="entry name" value="3-OXOACYL-(ACYL-CARRIER-PROTEIN) REDUCTASE"/>
    <property type="match status" value="1"/>
</dbReference>
<comment type="similarity">
    <text evidence="1">Belongs to the short-chain dehydrogenases/reductases (SDR) family.</text>
</comment>
<dbReference type="SUPFAM" id="SSF51735">
    <property type="entry name" value="NAD(P)-binding Rossmann-fold domains"/>
    <property type="match status" value="1"/>
</dbReference>
<dbReference type="InterPro" id="IPR050259">
    <property type="entry name" value="SDR"/>
</dbReference>
<dbReference type="EMBL" id="CP058595">
    <property type="protein sequence ID" value="QLG45057.1"/>
    <property type="molecule type" value="Genomic_DNA"/>
</dbReference>
<proteinExistence type="inferred from homology"/>